<dbReference type="CDD" id="cd09078">
    <property type="entry name" value="nSMase"/>
    <property type="match status" value="1"/>
</dbReference>
<dbReference type="PANTHER" id="PTHR16320:SF23">
    <property type="entry name" value="SPHINGOMYELINASE C 1"/>
    <property type="match status" value="1"/>
</dbReference>
<dbReference type="InterPro" id="IPR017766">
    <property type="entry name" value="Sphingomyelinase/PLipase_C"/>
</dbReference>
<evidence type="ECO:0000256" key="3">
    <source>
        <dbReference type="ARBA" id="ARBA00022735"/>
    </source>
</evidence>
<feature type="domain" description="Endonuclease/exonuclease/phosphatase" evidence="5">
    <location>
        <begin position="5"/>
        <end position="247"/>
    </location>
</feature>
<organism evidence="6 7">
    <name type="scientific">Gracilibacillus halophilus YIM-C55.5</name>
    <dbReference type="NCBI Taxonomy" id="1308866"/>
    <lineage>
        <taxon>Bacteria</taxon>
        <taxon>Bacillati</taxon>
        <taxon>Bacillota</taxon>
        <taxon>Bacilli</taxon>
        <taxon>Bacillales</taxon>
        <taxon>Bacillaceae</taxon>
        <taxon>Gracilibacillus</taxon>
    </lineage>
</organism>
<gene>
    <name evidence="6" type="ORF">J416_02489</name>
</gene>
<evidence type="ECO:0000259" key="5">
    <source>
        <dbReference type="Pfam" id="PF03372"/>
    </source>
</evidence>
<dbReference type="InterPro" id="IPR036691">
    <property type="entry name" value="Endo/exonu/phosph_ase_sf"/>
</dbReference>
<dbReference type="SUPFAM" id="SSF56219">
    <property type="entry name" value="DNase I-like"/>
    <property type="match status" value="1"/>
</dbReference>
<keyword evidence="7" id="KW-1185">Reference proteome</keyword>
<accession>N4WUT1</accession>
<sequence>MYGHDVIILNELFDNNASDTLLNHLNEEYTYQTPILGSTTSQWDETRGSYSHIVPESGGVSIVSKWPIKEQIQYVYSEACGPESLSNKGFVYTKINKNGDPYHIIGTHMQSTDSNCSDGEPEDVRRAQMNEMKQFIEQKGIPTSEILVVAGDLNIMKDSSEYHSMLNQLNLDEPQYTGFNATWDPGTNSIAQYNYPDLDSQYLDYILVSNQHKQPRSVTLDAKDVKSPKWSVTSWGTTYEYNDYSDHYPVFSKINP</sequence>
<dbReference type="Proteomes" id="UP000012283">
    <property type="component" value="Unassembled WGS sequence"/>
</dbReference>
<dbReference type="GO" id="GO:0004767">
    <property type="term" value="F:sphingomyelin phosphodiesterase activity"/>
    <property type="evidence" value="ECO:0007669"/>
    <property type="project" value="InterPro"/>
</dbReference>
<evidence type="ECO:0000256" key="4">
    <source>
        <dbReference type="ARBA" id="ARBA00022801"/>
    </source>
</evidence>
<dbReference type="NCBIfam" id="TIGR03395">
    <property type="entry name" value="sphingomy"/>
    <property type="match status" value="1"/>
</dbReference>
<dbReference type="InterPro" id="IPR005135">
    <property type="entry name" value="Endo/exonuclease/phosphatase"/>
</dbReference>
<dbReference type="GO" id="GO:0031640">
    <property type="term" value="P:killing of cells of another organism"/>
    <property type="evidence" value="ECO:0007669"/>
    <property type="project" value="UniProtKB-KW"/>
</dbReference>
<evidence type="ECO:0000256" key="1">
    <source>
        <dbReference type="ARBA" id="ARBA00006335"/>
    </source>
</evidence>
<dbReference type="STRING" id="1308866.J416_02489"/>
<evidence type="ECO:0000313" key="7">
    <source>
        <dbReference type="Proteomes" id="UP000012283"/>
    </source>
</evidence>
<reference evidence="6 7" key="1">
    <citation type="submission" date="2013-03" db="EMBL/GenBank/DDBJ databases">
        <title>Draft genome sequence of Gracibacillus halophilus YIM-C55.5, a moderately halophilic and thermophilic organism from the Xiaochaidamu salt lake.</title>
        <authorList>
            <person name="Sugumar T."/>
            <person name="Polireddy D.R."/>
            <person name="Antony A."/>
            <person name="Madhava Y.R."/>
            <person name="Sivakumar N."/>
        </authorList>
    </citation>
    <scope>NUCLEOTIDE SEQUENCE [LARGE SCALE GENOMIC DNA]</scope>
    <source>
        <strain evidence="6 7">YIM-C55.5</strain>
    </source>
</reference>
<keyword evidence="3" id="KW-0354">Hemolysis</keyword>
<keyword evidence="4" id="KW-0378">Hydrolase</keyword>
<comment type="caution">
    <text evidence="6">The sequence shown here is derived from an EMBL/GenBank/DDBJ whole genome shotgun (WGS) entry which is preliminary data.</text>
</comment>
<dbReference type="PANTHER" id="PTHR16320">
    <property type="entry name" value="SPHINGOMYELINASE FAMILY MEMBER"/>
    <property type="match status" value="1"/>
</dbReference>
<dbReference type="PATRIC" id="fig|1308866.3.peg.502"/>
<comment type="similarity">
    <text evidence="1">Belongs to the neutral sphingomyelinase family.</text>
</comment>
<dbReference type="EMBL" id="APML01000007">
    <property type="protein sequence ID" value="ENH98075.1"/>
    <property type="molecule type" value="Genomic_DNA"/>
</dbReference>
<dbReference type="InterPro" id="IPR038772">
    <property type="entry name" value="Sph/SMPD2-like"/>
</dbReference>
<dbReference type="Pfam" id="PF03372">
    <property type="entry name" value="Exo_endo_phos"/>
    <property type="match status" value="1"/>
</dbReference>
<evidence type="ECO:0000313" key="6">
    <source>
        <dbReference type="EMBL" id="ENH98075.1"/>
    </source>
</evidence>
<protein>
    <submittedName>
        <fullName evidence="6">Beta-hemolysin</fullName>
    </submittedName>
</protein>
<dbReference type="GO" id="GO:0005576">
    <property type="term" value="C:extracellular region"/>
    <property type="evidence" value="ECO:0007669"/>
    <property type="project" value="InterPro"/>
</dbReference>
<dbReference type="Gene3D" id="3.60.10.10">
    <property type="entry name" value="Endonuclease/exonuclease/phosphatase"/>
    <property type="match status" value="1"/>
</dbReference>
<keyword evidence="3" id="KW-0204">Cytolysis</keyword>
<dbReference type="eggNOG" id="COG3568">
    <property type="taxonomic scope" value="Bacteria"/>
</dbReference>
<dbReference type="AlphaFoldDB" id="N4WUT1"/>
<keyword evidence="2" id="KW-0732">Signal</keyword>
<proteinExistence type="inferred from homology"/>
<evidence type="ECO:0000256" key="2">
    <source>
        <dbReference type="ARBA" id="ARBA00022729"/>
    </source>
</evidence>
<name>N4WUT1_9BACI</name>